<gene>
    <name evidence="2" type="ORF">BRADI_1g24522v3</name>
</gene>
<dbReference type="EMBL" id="CM000880">
    <property type="protein sequence ID" value="KQK15710.1"/>
    <property type="molecule type" value="Genomic_DNA"/>
</dbReference>
<reference evidence="3" key="3">
    <citation type="submission" date="2018-08" db="UniProtKB">
        <authorList>
            <consortium name="EnsemblPlants"/>
        </authorList>
    </citation>
    <scope>IDENTIFICATION</scope>
    <source>
        <strain evidence="3">cv. Bd21</strain>
    </source>
</reference>
<proteinExistence type="predicted"/>
<reference evidence="2" key="2">
    <citation type="submission" date="2017-06" db="EMBL/GenBank/DDBJ databases">
        <title>WGS assembly of Brachypodium distachyon.</title>
        <authorList>
            <consortium name="The International Brachypodium Initiative"/>
            <person name="Lucas S."/>
            <person name="Harmon-Smith M."/>
            <person name="Lail K."/>
            <person name="Tice H."/>
            <person name="Grimwood J."/>
            <person name="Bruce D."/>
            <person name="Barry K."/>
            <person name="Shu S."/>
            <person name="Lindquist E."/>
            <person name="Wang M."/>
            <person name="Pitluck S."/>
            <person name="Vogel J.P."/>
            <person name="Garvin D.F."/>
            <person name="Mockler T.C."/>
            <person name="Schmutz J."/>
            <person name="Rokhsar D."/>
            <person name="Bevan M.W."/>
        </authorList>
    </citation>
    <scope>NUCLEOTIDE SEQUENCE</scope>
    <source>
        <strain evidence="2">Bd21</strain>
    </source>
</reference>
<evidence type="ECO:0000313" key="2">
    <source>
        <dbReference type="EMBL" id="KQK15710.1"/>
    </source>
</evidence>
<dbReference type="EnsemblPlants" id="KQK15710">
    <property type="protein sequence ID" value="KQK15710"/>
    <property type="gene ID" value="BRADI_1g24522v3"/>
</dbReference>
<evidence type="ECO:0000313" key="3">
    <source>
        <dbReference type="EnsemblPlants" id="KQK15710"/>
    </source>
</evidence>
<keyword evidence="4" id="KW-1185">Reference proteome</keyword>
<dbReference type="Gramene" id="KQK15710">
    <property type="protein sequence ID" value="KQK15710"/>
    <property type="gene ID" value="BRADI_1g24522v3"/>
</dbReference>
<evidence type="ECO:0000313" key="4">
    <source>
        <dbReference type="Proteomes" id="UP000008810"/>
    </source>
</evidence>
<sequence>MEELEDGKRTGPVEEITALVEALATAMPQTRYTNLGQMPLPAGAEVCGNSPAEVIKKRRTAEAGPGTPQLLAPRHSLKLN</sequence>
<feature type="region of interest" description="Disordered" evidence="1">
    <location>
        <begin position="59"/>
        <end position="80"/>
    </location>
</feature>
<protein>
    <submittedName>
        <fullName evidence="2 3">Uncharacterized protein</fullName>
    </submittedName>
</protein>
<dbReference type="Proteomes" id="UP000008810">
    <property type="component" value="Chromosome 1"/>
</dbReference>
<reference evidence="2 3" key="1">
    <citation type="journal article" date="2010" name="Nature">
        <title>Genome sequencing and analysis of the model grass Brachypodium distachyon.</title>
        <authorList>
            <consortium name="International Brachypodium Initiative"/>
        </authorList>
    </citation>
    <scope>NUCLEOTIDE SEQUENCE [LARGE SCALE GENOMIC DNA]</scope>
    <source>
        <strain evidence="2 3">Bd21</strain>
    </source>
</reference>
<organism evidence="2">
    <name type="scientific">Brachypodium distachyon</name>
    <name type="common">Purple false brome</name>
    <name type="synonym">Trachynia distachya</name>
    <dbReference type="NCBI Taxonomy" id="15368"/>
    <lineage>
        <taxon>Eukaryota</taxon>
        <taxon>Viridiplantae</taxon>
        <taxon>Streptophyta</taxon>
        <taxon>Embryophyta</taxon>
        <taxon>Tracheophyta</taxon>
        <taxon>Spermatophyta</taxon>
        <taxon>Magnoliopsida</taxon>
        <taxon>Liliopsida</taxon>
        <taxon>Poales</taxon>
        <taxon>Poaceae</taxon>
        <taxon>BOP clade</taxon>
        <taxon>Pooideae</taxon>
        <taxon>Stipodae</taxon>
        <taxon>Brachypodieae</taxon>
        <taxon>Brachypodium</taxon>
    </lineage>
</organism>
<dbReference type="InParanoid" id="A0A0Q3NEI4"/>
<evidence type="ECO:0000256" key="1">
    <source>
        <dbReference type="SAM" id="MobiDB-lite"/>
    </source>
</evidence>
<dbReference type="ExpressionAtlas" id="A0A0Q3NEI4">
    <property type="expression patterns" value="baseline"/>
</dbReference>
<name>A0A0Q3NEI4_BRADI</name>
<dbReference type="AlphaFoldDB" id="A0A0Q3NEI4"/>
<accession>A0A0Q3NEI4</accession>